<organism evidence="2 3">
    <name type="scientific">Helobdella robusta</name>
    <name type="common">Californian leech</name>
    <dbReference type="NCBI Taxonomy" id="6412"/>
    <lineage>
        <taxon>Eukaryota</taxon>
        <taxon>Metazoa</taxon>
        <taxon>Spiralia</taxon>
        <taxon>Lophotrochozoa</taxon>
        <taxon>Annelida</taxon>
        <taxon>Clitellata</taxon>
        <taxon>Hirudinea</taxon>
        <taxon>Rhynchobdellida</taxon>
        <taxon>Glossiphoniidae</taxon>
        <taxon>Helobdella</taxon>
    </lineage>
</organism>
<name>T1FWZ1_HELRO</name>
<reference evidence="3" key="1">
    <citation type="submission" date="2012-12" db="EMBL/GenBank/DDBJ databases">
        <authorList>
            <person name="Hellsten U."/>
            <person name="Grimwood J."/>
            <person name="Chapman J.A."/>
            <person name="Shapiro H."/>
            <person name="Aerts A."/>
            <person name="Otillar R.P."/>
            <person name="Terry A.Y."/>
            <person name="Boore J.L."/>
            <person name="Simakov O."/>
            <person name="Marletaz F."/>
            <person name="Cho S.-J."/>
            <person name="Edsinger-Gonzales E."/>
            <person name="Havlak P."/>
            <person name="Kuo D.-H."/>
            <person name="Larsson T."/>
            <person name="Lv J."/>
            <person name="Arendt D."/>
            <person name="Savage R."/>
            <person name="Osoegawa K."/>
            <person name="de Jong P."/>
            <person name="Lindberg D.R."/>
            <person name="Seaver E.C."/>
            <person name="Weisblat D.A."/>
            <person name="Putnam N.H."/>
            <person name="Grigoriev I.V."/>
            <person name="Rokhsar D.S."/>
        </authorList>
    </citation>
    <scope>NUCLEOTIDE SEQUENCE</scope>
</reference>
<dbReference type="GeneID" id="20213339"/>
<dbReference type="OrthoDB" id="6242193at2759"/>
<reference evidence="2" key="3">
    <citation type="submission" date="2015-06" db="UniProtKB">
        <authorList>
            <consortium name="EnsemblMetazoa"/>
        </authorList>
    </citation>
    <scope>IDENTIFICATION</scope>
</reference>
<evidence type="ECO:0008006" key="4">
    <source>
        <dbReference type="Google" id="ProtNLM"/>
    </source>
</evidence>
<reference evidence="1 3" key="2">
    <citation type="journal article" date="2013" name="Nature">
        <title>Insights into bilaterian evolution from three spiralian genomes.</title>
        <authorList>
            <person name="Simakov O."/>
            <person name="Marletaz F."/>
            <person name="Cho S.J."/>
            <person name="Edsinger-Gonzales E."/>
            <person name="Havlak P."/>
            <person name="Hellsten U."/>
            <person name="Kuo D.H."/>
            <person name="Larsson T."/>
            <person name="Lv J."/>
            <person name="Arendt D."/>
            <person name="Savage R."/>
            <person name="Osoegawa K."/>
            <person name="de Jong P."/>
            <person name="Grimwood J."/>
            <person name="Chapman J.A."/>
            <person name="Shapiro H."/>
            <person name="Aerts A."/>
            <person name="Otillar R.P."/>
            <person name="Terry A.Y."/>
            <person name="Boore J.L."/>
            <person name="Grigoriev I.V."/>
            <person name="Lindberg D.R."/>
            <person name="Seaver E.C."/>
            <person name="Weisblat D.A."/>
            <person name="Putnam N.H."/>
            <person name="Rokhsar D.S."/>
        </authorList>
    </citation>
    <scope>NUCLEOTIDE SEQUENCE</scope>
</reference>
<accession>T1FWZ1</accession>
<dbReference type="HOGENOM" id="CLU_3147435_0_0_1"/>
<sequence>YITIIKRLQNAVLQCKSYPGANYGSDHNPVVCKIRIKFKKSNVSWPQNV</sequence>
<gene>
    <name evidence="2" type="primary">20213339</name>
    <name evidence="1" type="ORF">HELRODRAFT_62298</name>
</gene>
<dbReference type="EMBL" id="KB095811">
    <property type="protein sequence ID" value="ESO12012.1"/>
    <property type="molecule type" value="Genomic_DNA"/>
</dbReference>
<keyword evidence="3" id="KW-1185">Reference proteome</keyword>
<dbReference type="Proteomes" id="UP000015101">
    <property type="component" value="Unassembled WGS sequence"/>
</dbReference>
<dbReference type="EnsemblMetazoa" id="HelroT62298">
    <property type="protein sequence ID" value="HelroP62298"/>
    <property type="gene ID" value="HelroG62298"/>
</dbReference>
<protein>
    <recommendedName>
        <fullName evidence="4">Endonuclease/exonuclease/phosphatase domain-containing protein</fullName>
    </recommendedName>
</protein>
<dbReference type="CTD" id="20213339"/>
<dbReference type="AlphaFoldDB" id="T1FWZ1"/>
<evidence type="ECO:0000313" key="1">
    <source>
        <dbReference type="EMBL" id="ESO12012.1"/>
    </source>
</evidence>
<evidence type="ECO:0000313" key="2">
    <source>
        <dbReference type="EnsemblMetazoa" id="HelroP62298"/>
    </source>
</evidence>
<dbReference type="EMBL" id="AMQM01000027">
    <property type="status" value="NOT_ANNOTATED_CDS"/>
    <property type="molecule type" value="Genomic_DNA"/>
</dbReference>
<dbReference type="KEGG" id="hro:HELRODRAFT_62298"/>
<proteinExistence type="predicted"/>
<dbReference type="InParanoid" id="T1FWZ1"/>
<evidence type="ECO:0000313" key="3">
    <source>
        <dbReference type="Proteomes" id="UP000015101"/>
    </source>
</evidence>
<dbReference type="RefSeq" id="XP_009008732.1">
    <property type="nucleotide sequence ID" value="XM_009010484.1"/>
</dbReference>